<evidence type="ECO:0000313" key="2">
    <source>
        <dbReference type="Proteomes" id="UP000789920"/>
    </source>
</evidence>
<evidence type="ECO:0000313" key="1">
    <source>
        <dbReference type="EMBL" id="CAG8631567.1"/>
    </source>
</evidence>
<dbReference type="EMBL" id="CAJVQC010011814">
    <property type="protein sequence ID" value="CAG8631567.1"/>
    <property type="molecule type" value="Genomic_DNA"/>
</dbReference>
<keyword evidence="2" id="KW-1185">Reference proteome</keyword>
<dbReference type="Proteomes" id="UP000789920">
    <property type="component" value="Unassembled WGS sequence"/>
</dbReference>
<gene>
    <name evidence="1" type="ORF">RPERSI_LOCUS7132</name>
</gene>
<organism evidence="1 2">
    <name type="scientific">Racocetra persica</name>
    <dbReference type="NCBI Taxonomy" id="160502"/>
    <lineage>
        <taxon>Eukaryota</taxon>
        <taxon>Fungi</taxon>
        <taxon>Fungi incertae sedis</taxon>
        <taxon>Mucoromycota</taxon>
        <taxon>Glomeromycotina</taxon>
        <taxon>Glomeromycetes</taxon>
        <taxon>Diversisporales</taxon>
        <taxon>Gigasporaceae</taxon>
        <taxon>Racocetra</taxon>
    </lineage>
</organism>
<protein>
    <submittedName>
        <fullName evidence="1">11846_t:CDS:1</fullName>
    </submittedName>
</protein>
<sequence length="170" mass="19917">MVHRLPRLPFPPSIQVQDIIKNFIAARKNSKAPSAFFIYRRTYTEFLRNNYYDFKSLKNKISVIASTVWKQEPQTVKYKYEQLSEEVAKELIETMLKEHEIERIDYLKFDDIKEVGRGGNAIVYSAKYSGEVIAYKMSIYTEKCKFANKLKYLIAANGHQNIIRFLGITT</sequence>
<feature type="non-terminal residue" evidence="1">
    <location>
        <position position="170"/>
    </location>
</feature>
<accession>A0ACA9N425</accession>
<reference evidence="1" key="1">
    <citation type="submission" date="2021-06" db="EMBL/GenBank/DDBJ databases">
        <authorList>
            <person name="Kallberg Y."/>
            <person name="Tangrot J."/>
            <person name="Rosling A."/>
        </authorList>
    </citation>
    <scope>NUCLEOTIDE SEQUENCE</scope>
    <source>
        <strain evidence="1">MA461A</strain>
    </source>
</reference>
<name>A0ACA9N425_9GLOM</name>
<comment type="caution">
    <text evidence="1">The sequence shown here is derived from an EMBL/GenBank/DDBJ whole genome shotgun (WGS) entry which is preliminary data.</text>
</comment>
<proteinExistence type="predicted"/>